<dbReference type="InterPro" id="IPR029062">
    <property type="entry name" value="Class_I_gatase-like"/>
</dbReference>
<organism evidence="1 2">
    <name type="scientific">Loigolactobacillus coryniformis subsp. torquens DSM 20004 = KCTC 3535</name>
    <dbReference type="NCBI Taxonomy" id="1423822"/>
    <lineage>
        <taxon>Bacteria</taxon>
        <taxon>Bacillati</taxon>
        <taxon>Bacillota</taxon>
        <taxon>Bacilli</taxon>
        <taxon>Lactobacillales</taxon>
        <taxon>Lactobacillaceae</taxon>
        <taxon>Loigolactobacillus</taxon>
    </lineage>
</organism>
<reference evidence="1 2" key="1">
    <citation type="submission" date="2016-10" db="EMBL/GenBank/DDBJ databases">
        <title>The whole genome sequencing and assembly of L. cotyniformis subsp. torquens DSM 20004 strain.</title>
        <authorList>
            <person name="Park M.-K."/>
            <person name="Lee Y.-J."/>
            <person name="Yi H."/>
            <person name="Bahn Y.-S."/>
            <person name="Kim J.F."/>
            <person name="Lee D.-W."/>
        </authorList>
    </citation>
    <scope>NUCLEOTIDE SEQUENCE [LARGE SCALE GENOMIC DNA]</scope>
    <source>
        <strain evidence="1 2">DSM 20004</strain>
    </source>
</reference>
<dbReference type="Proteomes" id="UP000223559">
    <property type="component" value="Chromosome"/>
</dbReference>
<sequence>MRINVLQHTPNEGPGAIALWAQQHQHQLYIYHPYQFGILPTVTETEMLVILGGPQSVNDDLPWISAERRLIKELLQRNVPIFGVCFGAQQLAKVFGSQITLAPVKEVGWAPVYLQDKALVQLPEKMTVLHWHQETFSLPVGAQRLFASDLVLEQGFWCQQNVIGLQFHLETLASNVREIVINDGQYTQGSQLAQTPQMILAQPIPAENQQVLFQLLDLIN</sequence>
<dbReference type="CDD" id="cd01741">
    <property type="entry name" value="GATase1_1"/>
    <property type="match status" value="1"/>
</dbReference>
<dbReference type="RefSeq" id="WP_010012403.1">
    <property type="nucleotide sequence ID" value="NZ_AEOS01000034.1"/>
</dbReference>
<proteinExistence type="predicted"/>
<dbReference type="SUPFAM" id="SSF52317">
    <property type="entry name" value="Class I glutamine amidotransferase-like"/>
    <property type="match status" value="1"/>
</dbReference>
<dbReference type="InterPro" id="IPR044992">
    <property type="entry name" value="ChyE-like"/>
</dbReference>
<evidence type="ECO:0000313" key="1">
    <source>
        <dbReference type="EMBL" id="ATO44440.1"/>
    </source>
</evidence>
<dbReference type="OrthoDB" id="9807137at2"/>
<dbReference type="EMBL" id="CP017697">
    <property type="protein sequence ID" value="ATO44440.1"/>
    <property type="molecule type" value="Genomic_DNA"/>
</dbReference>
<evidence type="ECO:0000313" key="2">
    <source>
        <dbReference type="Proteomes" id="UP000223559"/>
    </source>
</evidence>
<dbReference type="PANTHER" id="PTHR42695">
    <property type="entry name" value="GLUTAMINE AMIDOTRANSFERASE YLR126C-RELATED"/>
    <property type="match status" value="1"/>
</dbReference>
<gene>
    <name evidence="1" type="ORF">LC20004_11250</name>
</gene>
<name>A0A2D1KQN4_9LACO</name>
<dbReference type="KEGG" id="lcy:LC20004_11250"/>
<dbReference type="Pfam" id="PF00117">
    <property type="entry name" value="GATase"/>
    <property type="match status" value="1"/>
</dbReference>
<dbReference type="AlphaFoldDB" id="A0A2D1KQN4"/>
<dbReference type="GO" id="GO:0005829">
    <property type="term" value="C:cytosol"/>
    <property type="evidence" value="ECO:0007669"/>
    <property type="project" value="TreeGrafter"/>
</dbReference>
<dbReference type="Gene3D" id="3.40.50.880">
    <property type="match status" value="1"/>
</dbReference>
<dbReference type="PROSITE" id="PS51273">
    <property type="entry name" value="GATASE_TYPE_1"/>
    <property type="match status" value="1"/>
</dbReference>
<dbReference type="InterPro" id="IPR017926">
    <property type="entry name" value="GATASE"/>
</dbReference>
<keyword evidence="2" id="KW-1185">Reference proteome</keyword>
<protein>
    <submittedName>
        <fullName evidence="1">GMP synthase</fullName>
    </submittedName>
</protein>
<accession>A0A2D1KQN4</accession>
<dbReference type="PANTHER" id="PTHR42695:SF5">
    <property type="entry name" value="GLUTAMINE AMIDOTRANSFERASE YLR126C-RELATED"/>
    <property type="match status" value="1"/>
</dbReference>